<dbReference type="InterPro" id="IPR036514">
    <property type="entry name" value="SGNH_hydro_sf"/>
</dbReference>
<dbReference type="RefSeq" id="WP_106136954.1">
    <property type="nucleotide sequence ID" value="NZ_PVTE01000004.1"/>
</dbReference>
<reference evidence="3 4" key="1">
    <citation type="submission" date="2018-03" db="EMBL/GenBank/DDBJ databases">
        <title>Genomic Encyclopedia of Archaeal and Bacterial Type Strains, Phase II (KMG-II): from individual species to whole genera.</title>
        <authorList>
            <person name="Goeker M."/>
        </authorList>
    </citation>
    <scope>NUCLEOTIDE SEQUENCE [LARGE SCALE GENOMIC DNA]</scope>
    <source>
        <strain evidence="3 4">DSM 28354</strain>
    </source>
</reference>
<dbReference type="AlphaFoldDB" id="A0A2T0TBS7"/>
<dbReference type="SUPFAM" id="SSF52266">
    <property type="entry name" value="SGNH hydrolase"/>
    <property type="match status" value="1"/>
</dbReference>
<feature type="signal peptide" evidence="1">
    <location>
        <begin position="1"/>
        <end position="17"/>
    </location>
</feature>
<feature type="chain" id="PRO_5015603806" evidence="1">
    <location>
        <begin position="18"/>
        <end position="212"/>
    </location>
</feature>
<evidence type="ECO:0000313" key="3">
    <source>
        <dbReference type="EMBL" id="PRY43098.1"/>
    </source>
</evidence>
<keyword evidence="1" id="KW-0732">Signal</keyword>
<sequence>MRFFFLALLFVSRLTLAQNKFDSNIAAFEAADRQTPPPSRPIVFTGSSSIVKWGSLAQDFAGKPVLNRGFGGSELSDVRHFADQVILVYKPKQVVVYAGENDIANDHSAQETCQRLVDLFTYVRQHQPNVPFDFISIKLSPSRRKYWPVVQEANELIKNYLAKQKNARFIDIRPAMNDASGHLMGSLFLADSLHMNPSGYAKWVPVVKPYLR</sequence>
<accession>A0A2T0TBS7</accession>
<dbReference type="OrthoDB" id="9790057at2"/>
<proteinExistence type="predicted"/>
<evidence type="ECO:0000259" key="2">
    <source>
        <dbReference type="Pfam" id="PF13472"/>
    </source>
</evidence>
<dbReference type="PANTHER" id="PTHR30383:SF5">
    <property type="entry name" value="SGNH HYDROLASE-TYPE ESTERASE DOMAIN-CONTAINING PROTEIN"/>
    <property type="match status" value="1"/>
</dbReference>
<dbReference type="Pfam" id="PF13472">
    <property type="entry name" value="Lipase_GDSL_2"/>
    <property type="match status" value="1"/>
</dbReference>
<organism evidence="3 4">
    <name type="scientific">Spirosoma oryzae</name>
    <dbReference type="NCBI Taxonomy" id="1469603"/>
    <lineage>
        <taxon>Bacteria</taxon>
        <taxon>Pseudomonadati</taxon>
        <taxon>Bacteroidota</taxon>
        <taxon>Cytophagia</taxon>
        <taxon>Cytophagales</taxon>
        <taxon>Cytophagaceae</taxon>
        <taxon>Spirosoma</taxon>
    </lineage>
</organism>
<keyword evidence="4" id="KW-1185">Reference proteome</keyword>
<gene>
    <name evidence="3" type="ORF">CLV58_104229</name>
</gene>
<dbReference type="EMBL" id="PVTE01000004">
    <property type="protein sequence ID" value="PRY43098.1"/>
    <property type="molecule type" value="Genomic_DNA"/>
</dbReference>
<dbReference type="InterPro" id="IPR051532">
    <property type="entry name" value="Ester_Hydrolysis_Enzymes"/>
</dbReference>
<dbReference type="Gene3D" id="3.40.50.1110">
    <property type="entry name" value="SGNH hydrolase"/>
    <property type="match status" value="1"/>
</dbReference>
<evidence type="ECO:0000256" key="1">
    <source>
        <dbReference type="SAM" id="SignalP"/>
    </source>
</evidence>
<protein>
    <submittedName>
        <fullName evidence="3">Lysophospholipase L1-like esterase</fullName>
    </submittedName>
</protein>
<name>A0A2T0TBS7_9BACT</name>
<comment type="caution">
    <text evidence="3">The sequence shown here is derived from an EMBL/GenBank/DDBJ whole genome shotgun (WGS) entry which is preliminary data.</text>
</comment>
<feature type="domain" description="SGNH hydrolase-type esterase" evidence="2">
    <location>
        <begin position="53"/>
        <end position="201"/>
    </location>
</feature>
<evidence type="ECO:0000313" key="4">
    <source>
        <dbReference type="Proteomes" id="UP000238375"/>
    </source>
</evidence>
<dbReference type="GO" id="GO:0004622">
    <property type="term" value="F:phosphatidylcholine lysophospholipase activity"/>
    <property type="evidence" value="ECO:0007669"/>
    <property type="project" value="TreeGrafter"/>
</dbReference>
<dbReference type="PANTHER" id="PTHR30383">
    <property type="entry name" value="THIOESTERASE 1/PROTEASE 1/LYSOPHOSPHOLIPASE L1"/>
    <property type="match status" value="1"/>
</dbReference>
<dbReference type="Proteomes" id="UP000238375">
    <property type="component" value="Unassembled WGS sequence"/>
</dbReference>
<dbReference type="InterPro" id="IPR013830">
    <property type="entry name" value="SGNH_hydro"/>
</dbReference>